<sequence length="86" mass="9520">MGKGKSRAYLSALDMTGEEEGDFTRSFVSYPDCVHAPSVAGDIYLKQTKQVGVARCLDKLNFHTDKEEVLGGKKHLRPDNARAEPH</sequence>
<proteinExistence type="predicted"/>
<evidence type="ECO:0000313" key="2">
    <source>
        <dbReference type="Proteomes" id="UP001335648"/>
    </source>
</evidence>
<name>A0AAN8AZ25_9TELE</name>
<dbReference type="Proteomes" id="UP001335648">
    <property type="component" value="Unassembled WGS sequence"/>
</dbReference>
<reference evidence="1 2" key="1">
    <citation type="journal article" date="2023" name="Mol. Biol. Evol.">
        <title>Genomics of Secondarily Temperate Adaptation in the Only Non-Antarctic Icefish.</title>
        <authorList>
            <person name="Rivera-Colon A.G."/>
            <person name="Rayamajhi N."/>
            <person name="Minhas B.F."/>
            <person name="Madrigal G."/>
            <person name="Bilyk K.T."/>
            <person name="Yoon V."/>
            <person name="Hune M."/>
            <person name="Gregory S."/>
            <person name="Cheng C.H.C."/>
            <person name="Catchen J.M."/>
        </authorList>
    </citation>
    <scope>NUCLEOTIDE SEQUENCE [LARGE SCALE GENOMIC DNA]</scope>
    <source>
        <strain evidence="1">JC2023a</strain>
    </source>
</reference>
<comment type="caution">
    <text evidence="1">The sequence shown here is derived from an EMBL/GenBank/DDBJ whole genome shotgun (WGS) entry which is preliminary data.</text>
</comment>
<evidence type="ECO:0000313" key="1">
    <source>
        <dbReference type="EMBL" id="KAK5875279.1"/>
    </source>
</evidence>
<protein>
    <submittedName>
        <fullName evidence="1">Uncharacterized protein</fullName>
    </submittedName>
</protein>
<dbReference type="EMBL" id="JAULUE010002069">
    <property type="protein sequence ID" value="KAK5875279.1"/>
    <property type="molecule type" value="Genomic_DNA"/>
</dbReference>
<accession>A0AAN8AZ25</accession>
<organism evidence="1 2">
    <name type="scientific">Champsocephalus esox</name>
    <name type="common">pike icefish</name>
    <dbReference type="NCBI Taxonomy" id="159716"/>
    <lineage>
        <taxon>Eukaryota</taxon>
        <taxon>Metazoa</taxon>
        <taxon>Chordata</taxon>
        <taxon>Craniata</taxon>
        <taxon>Vertebrata</taxon>
        <taxon>Euteleostomi</taxon>
        <taxon>Actinopterygii</taxon>
        <taxon>Neopterygii</taxon>
        <taxon>Teleostei</taxon>
        <taxon>Neoteleostei</taxon>
        <taxon>Acanthomorphata</taxon>
        <taxon>Eupercaria</taxon>
        <taxon>Perciformes</taxon>
        <taxon>Notothenioidei</taxon>
        <taxon>Channichthyidae</taxon>
        <taxon>Champsocephalus</taxon>
    </lineage>
</organism>
<keyword evidence="2" id="KW-1185">Reference proteome</keyword>
<dbReference type="AlphaFoldDB" id="A0AAN8AZ25"/>
<gene>
    <name evidence="1" type="ORF">CesoFtcFv8_027779</name>
</gene>